<evidence type="ECO:0000313" key="2">
    <source>
        <dbReference type="Proteomes" id="UP001332192"/>
    </source>
</evidence>
<accession>A0ABZ1BZG2</accession>
<gene>
    <name evidence="1" type="ORF">U7230_00165</name>
</gene>
<name>A0ABZ1BZG2_9FIRM</name>
<dbReference type="EMBL" id="CP141615">
    <property type="protein sequence ID" value="WRP17467.1"/>
    <property type="molecule type" value="Genomic_DNA"/>
</dbReference>
<dbReference type="RefSeq" id="WP_324716737.1">
    <property type="nucleotide sequence ID" value="NZ_CP141615.1"/>
</dbReference>
<protein>
    <submittedName>
        <fullName evidence="1">Uncharacterized protein</fullName>
    </submittedName>
</protein>
<dbReference type="Proteomes" id="UP001332192">
    <property type="component" value="Chromosome"/>
</dbReference>
<proteinExistence type="predicted"/>
<reference evidence="1 2" key="1">
    <citation type="journal article" date="2024" name="Front. Microbiol.">
        <title>Novel thermophilic genera Geochorda gen. nov. and Carboxydochorda gen. nov. from the deep terrestrial subsurface reveal the ecophysiological diversity in the class Limnochordia.</title>
        <authorList>
            <person name="Karnachuk O.V."/>
            <person name="Lukina A.P."/>
            <person name="Avakyan M.R."/>
            <person name="Kadnikov V.V."/>
            <person name="Begmatov S."/>
            <person name="Beletsky A.V."/>
            <person name="Vlasova K.G."/>
            <person name="Novikov A.A."/>
            <person name="Shcherbakova V.A."/>
            <person name="Mardanov A.V."/>
            <person name="Ravin N.V."/>
        </authorList>
    </citation>
    <scope>NUCLEOTIDE SEQUENCE [LARGE SCALE GENOMIC DNA]</scope>
    <source>
        <strain evidence="1 2">L945</strain>
    </source>
</reference>
<keyword evidence="2" id="KW-1185">Reference proteome</keyword>
<evidence type="ECO:0000313" key="1">
    <source>
        <dbReference type="EMBL" id="WRP17467.1"/>
    </source>
</evidence>
<organism evidence="1 2">
    <name type="scientific">Carboxydichorda subterranea</name>
    <dbReference type="NCBI Taxonomy" id="3109565"/>
    <lineage>
        <taxon>Bacteria</taxon>
        <taxon>Bacillati</taxon>
        <taxon>Bacillota</taxon>
        <taxon>Limnochordia</taxon>
        <taxon>Limnochordales</taxon>
        <taxon>Geochordaceae</taxon>
        <taxon>Carboxydichorda</taxon>
    </lineage>
</organism>
<sequence>MRGSTRTLARQICRVVAAVLLMAAGAGLRSVAVRAGSTGGGLPDDPTAHVALFDVAGASSSASAVLLNPAAAAQLGRPLVAGWAVVPSAGSAPGHARPLYAAALLDPGTGGPGASLSGGLTGVFRRSGADTPGDGELLRLAYTLAARMGSVALGARANWERQLAGADPGQQWSADVGFRTRLGAWLAVGGAIAGIPVGASDLAARARRGSAGLTISFPGLAGGPLEGSLLAFGWDDADLESAAGTTLVASGRLAANRMVALDAAAGYDPSTRQLGYWAVALAVLPSPFGLEIGYSSSRSYRLGIDFQP</sequence>